<dbReference type="EMBL" id="KN825291">
    <property type="protein sequence ID" value="KIK92323.1"/>
    <property type="molecule type" value="Genomic_DNA"/>
</dbReference>
<evidence type="ECO:0000313" key="1">
    <source>
        <dbReference type="EMBL" id="KIK92323.1"/>
    </source>
</evidence>
<protein>
    <submittedName>
        <fullName evidence="1">Uncharacterized protein</fullName>
    </submittedName>
</protein>
<dbReference type="AlphaFoldDB" id="A0A0D0DLR9"/>
<reference evidence="2" key="2">
    <citation type="submission" date="2015-01" db="EMBL/GenBank/DDBJ databases">
        <title>Evolutionary Origins and Diversification of the Mycorrhizal Mutualists.</title>
        <authorList>
            <consortium name="DOE Joint Genome Institute"/>
            <consortium name="Mycorrhizal Genomics Consortium"/>
            <person name="Kohler A."/>
            <person name="Kuo A."/>
            <person name="Nagy L.G."/>
            <person name="Floudas D."/>
            <person name="Copeland A."/>
            <person name="Barry K.W."/>
            <person name="Cichocki N."/>
            <person name="Veneault-Fourrey C."/>
            <person name="LaButti K."/>
            <person name="Lindquist E.A."/>
            <person name="Lipzen A."/>
            <person name="Lundell T."/>
            <person name="Morin E."/>
            <person name="Murat C."/>
            <person name="Riley R."/>
            <person name="Ohm R."/>
            <person name="Sun H."/>
            <person name="Tunlid A."/>
            <person name="Henrissat B."/>
            <person name="Grigoriev I.V."/>
            <person name="Hibbett D.S."/>
            <person name="Martin F."/>
        </authorList>
    </citation>
    <scope>NUCLEOTIDE SEQUENCE [LARGE SCALE GENOMIC DNA]</scope>
    <source>
        <strain evidence="2">Ve08.2h10</strain>
    </source>
</reference>
<proteinExistence type="predicted"/>
<sequence>MSVIQAAELNKRALQLSDQGGLSGAEQLQLQPLQIRNLPPAEGHSRRALAVRSTRDTVLDAAVIAENRGRLHEGRGNLAEAKAARLSYDRRNIVWQLQVSRRIFQGGPTFMLFYLQ</sequence>
<dbReference type="HOGENOM" id="CLU_2097613_0_0_1"/>
<reference evidence="1 2" key="1">
    <citation type="submission" date="2014-04" db="EMBL/GenBank/DDBJ databases">
        <authorList>
            <consortium name="DOE Joint Genome Institute"/>
            <person name="Kuo A."/>
            <person name="Kohler A."/>
            <person name="Jargeat P."/>
            <person name="Nagy L.G."/>
            <person name="Floudas D."/>
            <person name="Copeland A."/>
            <person name="Barry K.W."/>
            <person name="Cichocki N."/>
            <person name="Veneault-Fourrey C."/>
            <person name="LaButti K."/>
            <person name="Lindquist E.A."/>
            <person name="Lipzen A."/>
            <person name="Lundell T."/>
            <person name="Morin E."/>
            <person name="Murat C."/>
            <person name="Sun H."/>
            <person name="Tunlid A."/>
            <person name="Henrissat B."/>
            <person name="Grigoriev I.V."/>
            <person name="Hibbett D.S."/>
            <person name="Martin F."/>
            <person name="Nordberg H.P."/>
            <person name="Cantor M.N."/>
            <person name="Hua S.X."/>
        </authorList>
    </citation>
    <scope>NUCLEOTIDE SEQUENCE [LARGE SCALE GENOMIC DNA]</scope>
    <source>
        <strain evidence="1 2">Ve08.2h10</strain>
    </source>
</reference>
<name>A0A0D0DLR9_9AGAM</name>
<dbReference type="InParanoid" id="A0A0D0DLR9"/>
<keyword evidence="2" id="KW-1185">Reference proteome</keyword>
<gene>
    <name evidence="1" type="ORF">PAXRUDRAFT_830063</name>
</gene>
<organism evidence="1 2">
    <name type="scientific">Paxillus rubicundulus Ve08.2h10</name>
    <dbReference type="NCBI Taxonomy" id="930991"/>
    <lineage>
        <taxon>Eukaryota</taxon>
        <taxon>Fungi</taxon>
        <taxon>Dikarya</taxon>
        <taxon>Basidiomycota</taxon>
        <taxon>Agaricomycotina</taxon>
        <taxon>Agaricomycetes</taxon>
        <taxon>Agaricomycetidae</taxon>
        <taxon>Boletales</taxon>
        <taxon>Paxilineae</taxon>
        <taxon>Paxillaceae</taxon>
        <taxon>Paxillus</taxon>
    </lineage>
</organism>
<accession>A0A0D0DLR9</accession>
<dbReference type="Proteomes" id="UP000054538">
    <property type="component" value="Unassembled WGS sequence"/>
</dbReference>
<evidence type="ECO:0000313" key="2">
    <source>
        <dbReference type="Proteomes" id="UP000054538"/>
    </source>
</evidence>
<dbReference type="OrthoDB" id="5231159at2759"/>